<name>A0A6V0FXP4_9DINO</name>
<evidence type="ECO:0000313" key="2">
    <source>
        <dbReference type="EMBL" id="CAD9602755.1"/>
    </source>
</evidence>
<protein>
    <recommendedName>
        <fullName evidence="3">Thioredoxin domain-containing protein</fullName>
    </recommendedName>
</protein>
<dbReference type="EMBL" id="HBGW01060471">
    <property type="protein sequence ID" value="CAD9602755.1"/>
    <property type="molecule type" value="Transcribed_RNA"/>
</dbReference>
<feature type="signal peptide" evidence="1">
    <location>
        <begin position="1"/>
        <end position="23"/>
    </location>
</feature>
<proteinExistence type="predicted"/>
<gene>
    <name evidence="2" type="ORF">BRAN1462_LOCUS38534</name>
</gene>
<accession>A0A6V0FXP4</accession>
<reference evidence="2" key="1">
    <citation type="submission" date="2021-01" db="EMBL/GenBank/DDBJ databases">
        <authorList>
            <person name="Corre E."/>
            <person name="Pelletier E."/>
            <person name="Niang G."/>
            <person name="Scheremetjew M."/>
            <person name="Finn R."/>
            <person name="Kale V."/>
            <person name="Holt S."/>
            <person name="Cochrane G."/>
            <person name="Meng A."/>
            <person name="Brown T."/>
            <person name="Cohen L."/>
        </authorList>
    </citation>
    <scope>NUCLEOTIDE SEQUENCE</scope>
    <source>
        <strain evidence="2">RCC3387</strain>
    </source>
</reference>
<evidence type="ECO:0008006" key="3">
    <source>
        <dbReference type="Google" id="ProtNLM"/>
    </source>
</evidence>
<dbReference type="InterPro" id="IPR036249">
    <property type="entry name" value="Thioredoxin-like_sf"/>
</dbReference>
<dbReference type="AlphaFoldDB" id="A0A6V0FXP4"/>
<dbReference type="CDD" id="cd02961">
    <property type="entry name" value="PDI_a_family"/>
    <property type="match status" value="1"/>
</dbReference>
<evidence type="ECO:0000256" key="1">
    <source>
        <dbReference type="SAM" id="SignalP"/>
    </source>
</evidence>
<keyword evidence="1" id="KW-0732">Signal</keyword>
<sequence length="190" mass="20513">MQFGLVLRVALAGLLALAGGGEAFKGLRSSRTTSPWGCALEALPDAPLPALAFSHQVSHARARGVDAVQAVVEVDSNGLVQRMAVQNVTHEAYLVTFFAPWCPHCVDFVMQDAHGNASNAPLEILSRQLIEANGPTALKFDVAFSTPPSDFDVQFVPTIVHINEFGAIDYFQGDRHDVASLFDWAMCFTI</sequence>
<dbReference type="SUPFAM" id="SSF52833">
    <property type="entry name" value="Thioredoxin-like"/>
    <property type="match status" value="1"/>
</dbReference>
<dbReference type="Gene3D" id="3.40.30.10">
    <property type="entry name" value="Glutaredoxin"/>
    <property type="match status" value="1"/>
</dbReference>
<organism evidence="2">
    <name type="scientific">Zooxanthella nutricula</name>
    <dbReference type="NCBI Taxonomy" id="1333877"/>
    <lineage>
        <taxon>Eukaryota</taxon>
        <taxon>Sar</taxon>
        <taxon>Alveolata</taxon>
        <taxon>Dinophyceae</taxon>
        <taxon>Peridiniales</taxon>
        <taxon>Peridiniales incertae sedis</taxon>
        <taxon>Zooxanthella</taxon>
    </lineage>
</organism>
<feature type="chain" id="PRO_5030160657" description="Thioredoxin domain-containing protein" evidence="1">
    <location>
        <begin position="24"/>
        <end position="190"/>
    </location>
</feature>